<dbReference type="SUPFAM" id="SSF55979">
    <property type="entry name" value="DNA clamp"/>
    <property type="match status" value="1"/>
</dbReference>
<dbReference type="EMBL" id="BARV01043767">
    <property type="protein sequence ID" value="GAI66039.1"/>
    <property type="molecule type" value="Genomic_DNA"/>
</dbReference>
<dbReference type="AlphaFoldDB" id="X1SE49"/>
<comment type="caution">
    <text evidence="1">The sequence shown here is derived from an EMBL/GenBank/DDBJ whole genome shotgun (WGS) entry which is preliminary data.</text>
</comment>
<sequence length="102" mass="11152">TSDNPKDYQIDLTIGGGQMIMANPDDKGEVIVKADSDSEAYIRLNGSYFTDVMRAFGGMVDFSLSKPYSPMLFSADGFQVVVMPFASNRANEQQRADNEAKG</sequence>
<organism evidence="1">
    <name type="scientific">marine sediment metagenome</name>
    <dbReference type="NCBI Taxonomy" id="412755"/>
    <lineage>
        <taxon>unclassified sequences</taxon>
        <taxon>metagenomes</taxon>
        <taxon>ecological metagenomes</taxon>
    </lineage>
</organism>
<evidence type="ECO:0000313" key="1">
    <source>
        <dbReference type="EMBL" id="GAI66039.1"/>
    </source>
</evidence>
<reference evidence="1" key="1">
    <citation type="journal article" date="2014" name="Front. Microbiol.">
        <title>High frequency of phylogenetically diverse reductive dehalogenase-homologous genes in deep subseafloor sedimentary metagenomes.</title>
        <authorList>
            <person name="Kawai M."/>
            <person name="Futagami T."/>
            <person name="Toyoda A."/>
            <person name="Takaki Y."/>
            <person name="Nishi S."/>
            <person name="Hori S."/>
            <person name="Arai W."/>
            <person name="Tsubouchi T."/>
            <person name="Morono Y."/>
            <person name="Uchiyama I."/>
            <person name="Ito T."/>
            <person name="Fujiyama A."/>
            <person name="Inagaki F."/>
            <person name="Takami H."/>
        </authorList>
    </citation>
    <scope>NUCLEOTIDE SEQUENCE</scope>
    <source>
        <strain evidence="1">Expedition CK06-06</strain>
    </source>
</reference>
<accession>X1SE49</accession>
<feature type="non-terminal residue" evidence="1">
    <location>
        <position position="102"/>
    </location>
</feature>
<gene>
    <name evidence="1" type="ORF">S06H3_65157</name>
</gene>
<proteinExistence type="predicted"/>
<feature type="non-terminal residue" evidence="1">
    <location>
        <position position="1"/>
    </location>
</feature>
<dbReference type="InterPro" id="IPR046938">
    <property type="entry name" value="DNA_clamp_sf"/>
</dbReference>
<name>X1SE49_9ZZZZ</name>
<protein>
    <recommendedName>
        <fullName evidence="2">DNA polymerase III beta sliding clamp C-terminal domain-containing protein</fullName>
    </recommendedName>
</protein>
<dbReference type="Gene3D" id="3.10.150.10">
    <property type="entry name" value="DNA Polymerase III, subunit A, domain 2"/>
    <property type="match status" value="1"/>
</dbReference>
<evidence type="ECO:0008006" key="2">
    <source>
        <dbReference type="Google" id="ProtNLM"/>
    </source>
</evidence>